<feature type="compositionally biased region" description="Acidic residues" evidence="1">
    <location>
        <begin position="122"/>
        <end position="131"/>
    </location>
</feature>
<feature type="region of interest" description="Disordered" evidence="1">
    <location>
        <begin position="92"/>
        <end position="134"/>
    </location>
</feature>
<dbReference type="Pfam" id="PF16787">
    <property type="entry name" value="NDC10_II"/>
    <property type="match status" value="1"/>
</dbReference>
<sequence length="871" mass="95704">MVETQRIHGVANTQSPSTSVSASVRNANELQAALNEAVQLSVGARPQGTNSSYCPKQLKWTKYCGERQFDDGVLVTEAKLLLWLQQSIVPAGNSRKKARPSKDQAIPSKQSKKKGKQKSAEDEQEDKDSEEANATLSAATIETYVSAVIDLYRQQVSLGTNPHANPRGKALKSFLQSLQRDEVKRKRENYEDRHAGTIQDGYSHEIFTRINGYYLAKTTTADNASRDRLDHVFGHAILSRGETMRGAQLADLFALPLPNEGTQSCHALVLIMNNGKTNQFGRLEYGGCMRYKEVVECPHAAMGIYLFERFHQSNEAFPSFVRREDWYDTWLLRSTTDPSKQLPYRTQYNHMCKVLGALNIQSSKKTHLNRGGGARRAEDNGASEAQIRRAGRWVVEKMQGCYLTGLPRESMRAMAGFNTQPGAFYLPRNTIIPPLSLQQQIFPTADSILSDVEAGKHERDLAAQGFLRLLQYLRIIILQDVVALRRTHPHMPILSNPIFASAEFLAFERELTPALDTPEKPVSVAVVEALPELAHFLSAVQNNQIAQSQTIEHLDSRVVKMAKLTQQAFVNISQQIQAVAHKQVKVIVTVQQQAITSPSAETPFPPLTSSAHQPAAPISWTSTSTAPPAAPLRLPSSTGLAAPLRLPPSSTISSGPEPSPLPAARLLLPAPSSAPDVPSPSSRAAAYALAPLLPLTVPSQVPPLRSPTPTTNHQDPTQQQQHSPDVVLPDSSSLLDSMDISGDPTFALPGQPSPTPVAAVSVPSQSIYQLSRGLASILDVWREWEEGLGFSGVSVKELDQKYGAKWRSSATERKFYSNRKVIYTAVKTLAATQGKTCKEAAAELERRRKILNKSVDWIQKNITALDDVSLL</sequence>
<dbReference type="GO" id="GO:0060963">
    <property type="term" value="P:positive regulation of ribosomal protein gene transcription by RNA polymerase II"/>
    <property type="evidence" value="ECO:0007669"/>
    <property type="project" value="TreeGrafter"/>
</dbReference>
<reference evidence="4" key="2">
    <citation type="journal article" date="2019" name="IMA Fungus">
        <title>Genome sequencing and comparison of five Tilletia species to identify candidate genes for the detection of regulated species infecting wheat.</title>
        <authorList>
            <person name="Nguyen H.D.T."/>
            <person name="Sultana T."/>
            <person name="Kesanakurti P."/>
            <person name="Hambleton S."/>
        </authorList>
    </citation>
    <scope>NUCLEOTIDE SEQUENCE</scope>
    <source>
        <strain evidence="4">DAOMC 236416</strain>
    </source>
</reference>
<dbReference type="AlphaFoldDB" id="A0A177TMZ8"/>
<name>A0A177TMZ8_9BASI</name>
<dbReference type="Gene3D" id="1.10.443.20">
    <property type="entry name" value="Centromere DNA-binding protein complex CBF3 subunit, domain 2"/>
    <property type="match status" value="1"/>
</dbReference>
<feature type="compositionally biased region" description="Polar residues" evidence="1">
    <location>
        <begin position="707"/>
        <end position="722"/>
    </location>
</feature>
<dbReference type="SUPFAM" id="SSF56349">
    <property type="entry name" value="DNA breaking-rejoining enzymes"/>
    <property type="match status" value="1"/>
</dbReference>
<evidence type="ECO:0000259" key="2">
    <source>
        <dbReference type="Pfam" id="PF12550"/>
    </source>
</evidence>
<evidence type="ECO:0000256" key="1">
    <source>
        <dbReference type="SAM" id="MobiDB-lite"/>
    </source>
</evidence>
<dbReference type="GO" id="GO:0000981">
    <property type="term" value="F:DNA-binding transcription factor activity, RNA polymerase II-specific"/>
    <property type="evidence" value="ECO:0007669"/>
    <property type="project" value="TreeGrafter"/>
</dbReference>
<dbReference type="PANTHER" id="PTHR37784">
    <property type="entry name" value="PROTEIN MSN1"/>
    <property type="match status" value="1"/>
</dbReference>
<dbReference type="GO" id="GO:0000978">
    <property type="term" value="F:RNA polymerase II cis-regulatory region sequence-specific DNA binding"/>
    <property type="evidence" value="ECO:0007669"/>
    <property type="project" value="TreeGrafter"/>
</dbReference>
<proteinExistence type="predicted"/>
<evidence type="ECO:0000313" key="4">
    <source>
        <dbReference type="EMBL" id="KAE8258773.1"/>
    </source>
</evidence>
<feature type="domain" description="Ndc10" evidence="3">
    <location>
        <begin position="156"/>
        <end position="504"/>
    </location>
</feature>
<feature type="compositionally biased region" description="Low complexity" evidence="1">
    <location>
        <begin position="614"/>
        <end position="638"/>
    </location>
</feature>
<dbReference type="InterPro" id="IPR011010">
    <property type="entry name" value="DNA_brk_join_enz"/>
</dbReference>
<feature type="compositionally biased region" description="Polar residues" evidence="1">
    <location>
        <begin position="11"/>
        <end position="20"/>
    </location>
</feature>
<feature type="region of interest" description="Disordered" evidence="1">
    <location>
        <begin position="1"/>
        <end position="20"/>
    </location>
</feature>
<gene>
    <name evidence="4" type="ORF">A4X13_0g1443</name>
</gene>
<comment type="caution">
    <text evidence="4">The sequence shown here is derived from an EMBL/GenBank/DDBJ whole genome shotgun (WGS) entry which is preliminary data.</text>
</comment>
<dbReference type="EMBL" id="LWDF02000057">
    <property type="protein sequence ID" value="KAE8258773.1"/>
    <property type="molecule type" value="Genomic_DNA"/>
</dbReference>
<protein>
    <recommendedName>
        <fullName evidence="6">Transcription activator GCR1-like domain-containing protein</fullName>
    </recommendedName>
</protein>
<evidence type="ECO:0000259" key="3">
    <source>
        <dbReference type="Pfam" id="PF16787"/>
    </source>
</evidence>
<dbReference type="PANTHER" id="PTHR37784:SF2">
    <property type="entry name" value="HIGH-OSMOLARITY-INDUCED TRANSCRIPTION PROTEIN 1"/>
    <property type="match status" value="1"/>
</dbReference>
<accession>A0A177TMZ8</accession>
<dbReference type="InterPro" id="IPR022210">
    <property type="entry name" value="TF_GCR1-like"/>
</dbReference>
<reference evidence="4" key="1">
    <citation type="submission" date="2016-04" db="EMBL/GenBank/DDBJ databases">
        <authorList>
            <person name="Nguyen H.D."/>
            <person name="Samba Siva P."/>
            <person name="Cullis J."/>
            <person name="Levesque C.A."/>
            <person name="Hambleton S."/>
        </authorList>
    </citation>
    <scope>NUCLEOTIDE SEQUENCE</scope>
    <source>
        <strain evidence="4">DAOMC 236416</strain>
    </source>
</reference>
<evidence type="ECO:0000313" key="5">
    <source>
        <dbReference type="Proteomes" id="UP000077521"/>
    </source>
</evidence>
<feature type="region of interest" description="Disordered" evidence="1">
    <location>
        <begin position="599"/>
        <end position="667"/>
    </location>
</feature>
<organism evidence="4 5">
    <name type="scientific">Tilletia indica</name>
    <dbReference type="NCBI Taxonomy" id="43049"/>
    <lineage>
        <taxon>Eukaryota</taxon>
        <taxon>Fungi</taxon>
        <taxon>Dikarya</taxon>
        <taxon>Basidiomycota</taxon>
        <taxon>Ustilaginomycotina</taxon>
        <taxon>Exobasidiomycetes</taxon>
        <taxon>Tilletiales</taxon>
        <taxon>Tilletiaceae</taxon>
        <taxon>Tilletia</taxon>
    </lineage>
</organism>
<dbReference type="InterPro" id="IPR038279">
    <property type="entry name" value="Ndc10_dom2_sf"/>
</dbReference>
<dbReference type="InterPro" id="IPR052146">
    <property type="entry name" value="HOT1"/>
</dbReference>
<feature type="region of interest" description="Disordered" evidence="1">
    <location>
        <begin position="698"/>
        <end position="730"/>
    </location>
</feature>
<dbReference type="Pfam" id="PF12550">
    <property type="entry name" value="GCR1_C"/>
    <property type="match status" value="1"/>
</dbReference>
<evidence type="ECO:0008006" key="6">
    <source>
        <dbReference type="Google" id="ProtNLM"/>
    </source>
</evidence>
<feature type="domain" description="Transcription activator GCR1-like" evidence="2">
    <location>
        <begin position="768"/>
        <end position="848"/>
    </location>
</feature>
<dbReference type="InterPro" id="IPR031872">
    <property type="entry name" value="NDC10_II"/>
</dbReference>
<dbReference type="Proteomes" id="UP000077521">
    <property type="component" value="Unassembled WGS sequence"/>
</dbReference>
<keyword evidence="5" id="KW-1185">Reference proteome</keyword>